<evidence type="ECO:0000313" key="3">
    <source>
        <dbReference type="EMBL" id="NQS77728.1"/>
    </source>
</evidence>
<keyword evidence="1" id="KW-0472">Membrane</keyword>
<keyword evidence="1" id="KW-0812">Transmembrane</keyword>
<organism evidence="2 4">
    <name type="scientific">Methanoculleus bourgensis</name>
    <dbReference type="NCBI Taxonomy" id="83986"/>
    <lineage>
        <taxon>Archaea</taxon>
        <taxon>Methanobacteriati</taxon>
        <taxon>Methanobacteriota</taxon>
        <taxon>Stenosarchaea group</taxon>
        <taxon>Methanomicrobia</taxon>
        <taxon>Methanomicrobiales</taxon>
        <taxon>Methanomicrobiaceae</taxon>
        <taxon>Methanoculleus</taxon>
    </lineage>
</organism>
<sequence length="105" mass="12062">MKVSKKLIIFTLVLILAMSVFGLLIQAYYNAYYNSGGDCGTKSPAIPDPQEEEGAKIAAKLWKQNISLGEYMEQVDPEFFYNLSEECKERYYSKPMNWPDIQQGY</sequence>
<dbReference type="AlphaFoldDB" id="A0A0X3BIZ8"/>
<dbReference type="OrthoDB" id="141832at2157"/>
<dbReference type="Proteomes" id="UP000737555">
    <property type="component" value="Unassembled WGS sequence"/>
</dbReference>
<protein>
    <submittedName>
        <fullName evidence="2">Uncharacterized protein</fullName>
    </submittedName>
</protein>
<dbReference type="Proteomes" id="UP000069850">
    <property type="component" value="Chromosome 1"/>
</dbReference>
<evidence type="ECO:0000256" key="1">
    <source>
        <dbReference type="SAM" id="Phobius"/>
    </source>
</evidence>
<dbReference type="RefSeq" id="WP_062262332.1">
    <property type="nucleotide sequence ID" value="NZ_JAHAVR010000003.1"/>
</dbReference>
<name>A0A0X3BIZ8_9EURY</name>
<gene>
    <name evidence="3" type="ORF">HQQ74_03245</name>
    <name evidence="2" type="ORF">MMAB1_0932</name>
</gene>
<proteinExistence type="predicted"/>
<feature type="transmembrane region" description="Helical" evidence="1">
    <location>
        <begin position="7"/>
        <end position="29"/>
    </location>
</feature>
<reference evidence="2 4" key="1">
    <citation type="submission" date="2016-01" db="EMBL/GenBank/DDBJ databases">
        <authorList>
            <person name="Manzoor S."/>
        </authorList>
    </citation>
    <scope>NUCLEOTIDE SEQUENCE [LARGE SCALE GENOMIC DNA]</scope>
    <source>
        <strain evidence="2">Methanoculleus sp MAB1</strain>
    </source>
</reference>
<evidence type="ECO:0000313" key="4">
    <source>
        <dbReference type="Proteomes" id="UP000069850"/>
    </source>
</evidence>
<evidence type="ECO:0000313" key="2">
    <source>
        <dbReference type="EMBL" id="CVK32146.1"/>
    </source>
</evidence>
<reference evidence="3" key="2">
    <citation type="submission" date="2020-05" db="EMBL/GenBank/DDBJ databases">
        <title>The first insight into the ecology of ammonia-tolerant syntrophic propionate oxidizing bacteria.</title>
        <authorList>
            <person name="Singh A."/>
            <person name="Schnurer A."/>
            <person name="Westerholm M."/>
        </authorList>
    </citation>
    <scope>NUCLEOTIDE SEQUENCE</scope>
    <source>
        <strain evidence="3">MAG54</strain>
    </source>
</reference>
<keyword evidence="1" id="KW-1133">Transmembrane helix</keyword>
<dbReference type="EMBL" id="JABMJE010000028">
    <property type="protein sequence ID" value="NQS77728.1"/>
    <property type="molecule type" value="Genomic_DNA"/>
</dbReference>
<dbReference type="KEGG" id="mema:MMAB1_0932"/>
<dbReference type="EMBL" id="LT158599">
    <property type="protein sequence ID" value="CVK32146.1"/>
    <property type="molecule type" value="Genomic_DNA"/>
</dbReference>
<dbReference type="GeneID" id="27136913"/>
<accession>A0A0X3BIZ8</accession>